<dbReference type="GO" id="GO:0008839">
    <property type="term" value="F:4-hydroxy-tetrahydrodipicolinate reductase"/>
    <property type="evidence" value="ECO:0007669"/>
    <property type="project" value="InterPro"/>
</dbReference>
<comment type="cofactor">
    <cofactor evidence="1">
        <name>pyridoxal 5'-phosphate</name>
        <dbReference type="ChEBI" id="CHEBI:597326"/>
    </cofactor>
</comment>
<dbReference type="Pfam" id="PF00155">
    <property type="entry name" value="Aminotran_1_2"/>
    <property type="match status" value="1"/>
</dbReference>
<dbReference type="SUPFAM" id="SSF55347">
    <property type="entry name" value="Glyceraldehyde-3-phosphate dehydrogenase-like, C-terminal domain"/>
    <property type="match status" value="1"/>
</dbReference>
<dbReference type="Gene3D" id="3.40.50.720">
    <property type="entry name" value="NAD(P)-binding Rossmann-like Domain"/>
    <property type="match status" value="1"/>
</dbReference>
<protein>
    <recommendedName>
        <fullName evidence="15">Dihydrodipicolinate reductase</fullName>
    </recommendedName>
</protein>
<comment type="subunit">
    <text evidence="3">Homodimer.</text>
</comment>
<keyword evidence="7" id="KW-0521">NADP</keyword>
<gene>
    <name evidence="13" type="ORF">P43SY_009890</name>
</gene>
<dbReference type="PANTHER" id="PTHR42858">
    <property type="entry name" value="AMINOTRANSFERASE"/>
    <property type="match status" value="1"/>
</dbReference>
<keyword evidence="5" id="KW-0032">Aminotransferase</keyword>
<keyword evidence="4" id="KW-0963">Cytoplasm</keyword>
<comment type="caution">
    <text evidence="13">The sequence shown here is derived from an EMBL/GenBank/DDBJ whole genome shotgun (WGS) entry which is preliminary data.</text>
</comment>
<evidence type="ECO:0000256" key="8">
    <source>
        <dbReference type="ARBA" id="ARBA00022898"/>
    </source>
</evidence>
<evidence type="ECO:0000256" key="9">
    <source>
        <dbReference type="ARBA" id="ARBA00023002"/>
    </source>
</evidence>
<organism evidence="13 14">
    <name type="scientific">Pythium insidiosum</name>
    <name type="common">Pythiosis disease agent</name>
    <dbReference type="NCBI Taxonomy" id="114742"/>
    <lineage>
        <taxon>Eukaryota</taxon>
        <taxon>Sar</taxon>
        <taxon>Stramenopiles</taxon>
        <taxon>Oomycota</taxon>
        <taxon>Peronosporomycetes</taxon>
        <taxon>Pythiales</taxon>
        <taxon>Pythiaceae</taxon>
        <taxon>Pythium</taxon>
    </lineage>
</organism>
<evidence type="ECO:0000256" key="3">
    <source>
        <dbReference type="ARBA" id="ARBA00011738"/>
    </source>
</evidence>
<dbReference type="InterPro" id="IPR022664">
    <property type="entry name" value="DapB_N_CS"/>
</dbReference>
<evidence type="ECO:0000259" key="12">
    <source>
        <dbReference type="Pfam" id="PF05173"/>
    </source>
</evidence>
<feature type="domain" description="Dihydrodipicolinate reductase N-terminal" evidence="11">
    <location>
        <begin position="407"/>
        <end position="513"/>
    </location>
</feature>
<dbReference type="SUPFAM" id="SSF51735">
    <property type="entry name" value="NAD(P)-binding Rossmann-fold domains"/>
    <property type="match status" value="1"/>
</dbReference>
<keyword evidence="14" id="KW-1185">Reference proteome</keyword>
<comment type="similarity">
    <text evidence="2">Belongs to the class-I pyridoxal-phosphate-dependent aminotransferase family.</text>
</comment>
<evidence type="ECO:0000256" key="6">
    <source>
        <dbReference type="ARBA" id="ARBA00022679"/>
    </source>
</evidence>
<dbReference type="Pfam" id="PF05173">
    <property type="entry name" value="DapB_C"/>
    <property type="match status" value="1"/>
</dbReference>
<dbReference type="InterPro" id="IPR015422">
    <property type="entry name" value="PyrdxlP-dep_Trfase_small"/>
</dbReference>
<proteinExistence type="inferred from homology"/>
<dbReference type="InterPro" id="IPR036291">
    <property type="entry name" value="NAD(P)-bd_dom_sf"/>
</dbReference>
<evidence type="ECO:0000256" key="5">
    <source>
        <dbReference type="ARBA" id="ARBA00022576"/>
    </source>
</evidence>
<dbReference type="Pfam" id="PF01113">
    <property type="entry name" value="DapB_N"/>
    <property type="match status" value="1"/>
</dbReference>
<dbReference type="CDD" id="cd00609">
    <property type="entry name" value="AAT_like"/>
    <property type="match status" value="1"/>
</dbReference>
<dbReference type="Proteomes" id="UP001209570">
    <property type="component" value="Unassembled WGS sequence"/>
</dbReference>
<dbReference type="FunFam" id="3.40.640.10:FF:000053">
    <property type="entry name" value="Aminotransferase, class I"/>
    <property type="match status" value="1"/>
</dbReference>
<feature type="domain" description="Aminotransferase class I/classII large" evidence="10">
    <location>
        <begin position="14"/>
        <end position="358"/>
    </location>
</feature>
<dbReference type="InterPro" id="IPR000846">
    <property type="entry name" value="DapB_N"/>
</dbReference>
<dbReference type="InterPro" id="IPR022663">
    <property type="entry name" value="DapB_C"/>
</dbReference>
<dbReference type="InterPro" id="IPR015424">
    <property type="entry name" value="PyrdxlP-dep_Trfase"/>
</dbReference>
<dbReference type="SUPFAM" id="SSF53383">
    <property type="entry name" value="PLP-dependent transferases"/>
    <property type="match status" value="1"/>
</dbReference>
<evidence type="ECO:0008006" key="15">
    <source>
        <dbReference type="Google" id="ProtNLM"/>
    </source>
</evidence>
<evidence type="ECO:0000256" key="4">
    <source>
        <dbReference type="ARBA" id="ARBA00022490"/>
    </source>
</evidence>
<keyword evidence="9" id="KW-0560">Oxidoreductase</keyword>
<feature type="domain" description="Dihydrodipicolinate reductase C-terminal" evidence="12">
    <location>
        <begin position="516"/>
        <end position="630"/>
    </location>
</feature>
<dbReference type="Gene3D" id="3.40.640.10">
    <property type="entry name" value="Type I PLP-dependent aspartate aminotransferase-like (Major domain)"/>
    <property type="match status" value="1"/>
</dbReference>
<dbReference type="GO" id="GO:0030170">
    <property type="term" value="F:pyridoxal phosphate binding"/>
    <property type="evidence" value="ECO:0007669"/>
    <property type="project" value="InterPro"/>
</dbReference>
<dbReference type="GO" id="GO:0047536">
    <property type="term" value="F:2-aminoadipate transaminase activity"/>
    <property type="evidence" value="ECO:0007669"/>
    <property type="project" value="TreeGrafter"/>
</dbReference>
<sequence length="635" mass="68734">MGDYGQYVVPKADEMINFKVGQPAESMLPLDKLREAAALKFSETDPMFLQYGHVMGYPKFRQALAAFLSKGYHAPVDPEQLFVTNGITGGLALICSLYLQSGDLVFMEEPTYFLALSIMKDFKLNVRQIPMDEDGLNVNALEALLARGVIPKMLYLIPTCHNPTGRTLSIDKRKRIVELSVQYGFLIVADEVYQLLSFPHITPPPPMFTFDHHGTVLALGSFSKILAPALRLGWIQGKPQLLKKIIDCGQLDSSGGINPVISGIVHAALLSGKQDEHLSFAVETLWKRADSLMLELKKTLPDGVTFEVPDGGYFVLVRLPDHMNAAEMLPIAQKHKVMYLPGSSFSESMKNYLRLSFSWYDYHDLELGARRLSDAIREYQTVLDAKAASASAACSGAAAAAASSTLTVAVHGASGRLGSLIVAQLQQQQDIAYVGAIDLRKQSVPSLAAVDVIIDVTLPEGTQALIDFLLAKDKSAFKQGQLPALVIGTTGALPQQALERYAAHRAVVLKSNFSVGVPLVADLIQRAAFKLPSEGWNVEIAEIHHTKKLDAPSGTAKTLAKSLVETGAACTGATGEIPTQSLRLGDEIGQHTVFFAGPGERIEIKHQATRREVFAIGALRVAKEAASLPAGVHSD</sequence>
<dbReference type="EMBL" id="JAKCXM010000781">
    <property type="protein sequence ID" value="KAJ0391931.1"/>
    <property type="molecule type" value="Genomic_DNA"/>
</dbReference>
<reference evidence="13" key="1">
    <citation type="submission" date="2021-12" db="EMBL/GenBank/DDBJ databases">
        <title>Prjna785345.</title>
        <authorList>
            <person name="Rujirawat T."/>
            <person name="Krajaejun T."/>
        </authorList>
    </citation>
    <scope>NUCLEOTIDE SEQUENCE</scope>
    <source>
        <strain evidence="13">Pi057C3</strain>
    </source>
</reference>
<dbReference type="InterPro" id="IPR004839">
    <property type="entry name" value="Aminotransferase_I/II_large"/>
</dbReference>
<evidence type="ECO:0000256" key="1">
    <source>
        <dbReference type="ARBA" id="ARBA00001933"/>
    </source>
</evidence>
<dbReference type="Gene3D" id="3.90.1150.10">
    <property type="entry name" value="Aspartate Aminotransferase, domain 1"/>
    <property type="match status" value="1"/>
</dbReference>
<dbReference type="AlphaFoldDB" id="A0AAD5Q3L3"/>
<evidence type="ECO:0000259" key="10">
    <source>
        <dbReference type="Pfam" id="PF00155"/>
    </source>
</evidence>
<dbReference type="GO" id="GO:0009089">
    <property type="term" value="P:lysine biosynthetic process via diaminopimelate"/>
    <property type="evidence" value="ECO:0007669"/>
    <property type="project" value="InterPro"/>
</dbReference>
<dbReference type="PANTHER" id="PTHR42858:SF1">
    <property type="entry name" value="LD15494P"/>
    <property type="match status" value="1"/>
</dbReference>
<dbReference type="PROSITE" id="PS01298">
    <property type="entry name" value="DAPB"/>
    <property type="match status" value="1"/>
</dbReference>
<evidence type="ECO:0000256" key="7">
    <source>
        <dbReference type="ARBA" id="ARBA00022857"/>
    </source>
</evidence>
<name>A0AAD5Q3L3_PYTIN</name>
<evidence type="ECO:0000256" key="2">
    <source>
        <dbReference type="ARBA" id="ARBA00007441"/>
    </source>
</evidence>
<evidence type="ECO:0000259" key="11">
    <source>
        <dbReference type="Pfam" id="PF01113"/>
    </source>
</evidence>
<keyword evidence="6" id="KW-0808">Transferase</keyword>
<evidence type="ECO:0000313" key="14">
    <source>
        <dbReference type="Proteomes" id="UP001209570"/>
    </source>
</evidence>
<keyword evidence="8" id="KW-0663">Pyridoxal phosphate</keyword>
<evidence type="ECO:0000313" key="13">
    <source>
        <dbReference type="EMBL" id="KAJ0391931.1"/>
    </source>
</evidence>
<dbReference type="Gene3D" id="3.30.360.10">
    <property type="entry name" value="Dihydrodipicolinate Reductase, domain 2"/>
    <property type="match status" value="1"/>
</dbReference>
<accession>A0AAD5Q3L3</accession>
<dbReference type="InterPro" id="IPR015421">
    <property type="entry name" value="PyrdxlP-dep_Trfase_major"/>
</dbReference>